<sequence length="240" mass="24915">MKKITVSVAALAALSTLALTACSSGTSSDPGAPASTVTVTQSPAPASVEPPPPSTSPSAQPTSSASANKIIPVEALETLWVPSLCGNDAATLVDGMLPAAAMRNVGSVPGLLRMEDETPMGAYTDINGDGRDEAAVAYYCDMGGVSWPAHLLVYDNDLNYMTTVDFSDLGGYVQGRGNFISLHWNDHAIQVEMLAGTANDAACCPSRKVTVELTMPGNQPVTRIIDDVPFEERVSTPTGV</sequence>
<protein>
    <recommendedName>
        <fullName evidence="5">Secreted protein</fullName>
    </recommendedName>
</protein>
<dbReference type="STRING" id="1224164.B843_12635"/>
<dbReference type="HOGENOM" id="CLU_096377_0_0_11"/>
<feature type="signal peptide" evidence="2">
    <location>
        <begin position="1"/>
        <end position="21"/>
    </location>
</feature>
<dbReference type="EMBL" id="CP004353">
    <property type="protein sequence ID" value="AHI23903.1"/>
    <property type="molecule type" value="Genomic_DNA"/>
</dbReference>
<dbReference type="eggNOG" id="ENOG50328YT">
    <property type="taxonomic scope" value="Bacteria"/>
</dbReference>
<accession>W5YBK5</accession>
<keyword evidence="2" id="KW-0732">Signal</keyword>
<dbReference type="Proteomes" id="UP000019222">
    <property type="component" value="Chromosome"/>
</dbReference>
<feature type="chain" id="PRO_5038769601" description="Secreted protein" evidence="2">
    <location>
        <begin position="22"/>
        <end position="240"/>
    </location>
</feature>
<proteinExistence type="predicted"/>
<feature type="region of interest" description="Disordered" evidence="1">
    <location>
        <begin position="22"/>
        <end position="66"/>
    </location>
</feature>
<evidence type="ECO:0000313" key="4">
    <source>
        <dbReference type="Proteomes" id="UP000019222"/>
    </source>
</evidence>
<gene>
    <name evidence="3" type="ORF">B843_12635</name>
</gene>
<dbReference type="AlphaFoldDB" id="W5YBK5"/>
<evidence type="ECO:0000313" key="3">
    <source>
        <dbReference type="EMBL" id="AHI23903.1"/>
    </source>
</evidence>
<evidence type="ECO:0000256" key="2">
    <source>
        <dbReference type="SAM" id="SignalP"/>
    </source>
</evidence>
<dbReference type="PATRIC" id="fig|1224164.3.peg.2551"/>
<dbReference type="RefSeq" id="WP_025253880.1">
    <property type="nucleotide sequence ID" value="NZ_CP004353.1"/>
</dbReference>
<name>W5YBK5_9CORY</name>
<dbReference type="KEGG" id="cvt:B843_12635"/>
<dbReference type="PROSITE" id="PS51257">
    <property type="entry name" value="PROKAR_LIPOPROTEIN"/>
    <property type="match status" value="1"/>
</dbReference>
<feature type="compositionally biased region" description="Low complexity" evidence="1">
    <location>
        <begin position="56"/>
        <end position="66"/>
    </location>
</feature>
<keyword evidence="4" id="KW-1185">Reference proteome</keyword>
<evidence type="ECO:0000256" key="1">
    <source>
        <dbReference type="SAM" id="MobiDB-lite"/>
    </source>
</evidence>
<reference evidence="3 4" key="1">
    <citation type="submission" date="2013-02" db="EMBL/GenBank/DDBJ databases">
        <title>The complete genome sequence of Corynebacterium vitaeruminis DSM 20294.</title>
        <authorList>
            <person name="Ruckert C."/>
            <person name="Albersmeier A."/>
            <person name="Kalinowski J."/>
        </authorList>
    </citation>
    <scope>NUCLEOTIDE SEQUENCE [LARGE SCALE GENOMIC DNA]</scope>
    <source>
        <strain evidence="4">ATCC 10234</strain>
    </source>
</reference>
<organism evidence="3 4">
    <name type="scientific">Corynebacterium vitaeruminis DSM 20294</name>
    <dbReference type="NCBI Taxonomy" id="1224164"/>
    <lineage>
        <taxon>Bacteria</taxon>
        <taxon>Bacillati</taxon>
        <taxon>Actinomycetota</taxon>
        <taxon>Actinomycetes</taxon>
        <taxon>Mycobacteriales</taxon>
        <taxon>Corynebacteriaceae</taxon>
        <taxon>Corynebacterium</taxon>
    </lineage>
</organism>
<evidence type="ECO:0008006" key="5">
    <source>
        <dbReference type="Google" id="ProtNLM"/>
    </source>
</evidence>